<evidence type="ECO:0000259" key="7">
    <source>
        <dbReference type="PROSITE" id="PS50850"/>
    </source>
</evidence>
<feature type="transmembrane region" description="Helical" evidence="6">
    <location>
        <begin position="294"/>
        <end position="317"/>
    </location>
</feature>
<dbReference type="InterPro" id="IPR020846">
    <property type="entry name" value="MFS_dom"/>
</dbReference>
<feature type="transmembrane region" description="Helical" evidence="6">
    <location>
        <begin position="260"/>
        <end position="282"/>
    </location>
</feature>
<feature type="transmembrane region" description="Helical" evidence="6">
    <location>
        <begin position="127"/>
        <end position="150"/>
    </location>
</feature>
<feature type="transmembrane region" description="Helical" evidence="6">
    <location>
        <begin position="100"/>
        <end position="121"/>
    </location>
</feature>
<feature type="domain" description="Major facilitator superfamily (MFS) profile" evidence="7">
    <location>
        <begin position="29"/>
        <end position="442"/>
    </location>
</feature>
<reference evidence="8 9" key="1">
    <citation type="submission" date="2016-03" db="EMBL/GenBank/DDBJ databases">
        <title>Complete genome sequence of a novel chlorpyrifos degrading bacterium, Cupriavidus nantongensis sp. X1.</title>
        <authorList>
            <person name="Fang L."/>
        </authorList>
    </citation>
    <scope>NUCLEOTIDE SEQUENCE [LARGE SCALE GENOMIC DNA]</scope>
    <source>
        <strain evidence="8 9">X1</strain>
    </source>
</reference>
<dbReference type="KEGG" id="cnan:A2G96_30570"/>
<dbReference type="GO" id="GO:0016020">
    <property type="term" value="C:membrane"/>
    <property type="evidence" value="ECO:0007669"/>
    <property type="project" value="UniProtKB-SubCell"/>
</dbReference>
<dbReference type="SUPFAM" id="SSF103473">
    <property type="entry name" value="MFS general substrate transporter"/>
    <property type="match status" value="1"/>
</dbReference>
<evidence type="ECO:0000256" key="4">
    <source>
        <dbReference type="ARBA" id="ARBA00022989"/>
    </source>
</evidence>
<dbReference type="EMBL" id="CP014845">
    <property type="protein sequence ID" value="AMR82071.1"/>
    <property type="molecule type" value="Genomic_DNA"/>
</dbReference>
<dbReference type="InterPro" id="IPR011701">
    <property type="entry name" value="MFS"/>
</dbReference>
<evidence type="ECO:0000313" key="9">
    <source>
        <dbReference type="Proteomes" id="UP000075238"/>
    </source>
</evidence>
<evidence type="ECO:0000313" key="8">
    <source>
        <dbReference type="EMBL" id="AMR82071.1"/>
    </source>
</evidence>
<keyword evidence="2" id="KW-0813">Transport</keyword>
<accession>A0A142JVF9</accession>
<dbReference type="CDD" id="cd17319">
    <property type="entry name" value="MFS_ExuT_GudP_like"/>
    <property type="match status" value="1"/>
</dbReference>
<dbReference type="PANTHER" id="PTHR43791:SF36">
    <property type="entry name" value="TRANSPORTER, PUTATIVE (AFU_ORTHOLOGUE AFUA_6G08340)-RELATED"/>
    <property type="match status" value="1"/>
</dbReference>
<dbReference type="AlphaFoldDB" id="A0A142JVF9"/>
<evidence type="ECO:0000256" key="3">
    <source>
        <dbReference type="ARBA" id="ARBA00022692"/>
    </source>
</evidence>
<comment type="subcellular location">
    <subcellularLocation>
        <location evidence="1">Membrane</location>
        <topology evidence="1">Multi-pass membrane protein</topology>
    </subcellularLocation>
</comment>
<dbReference type="Gene3D" id="1.20.1250.20">
    <property type="entry name" value="MFS general substrate transporter like domains"/>
    <property type="match status" value="2"/>
</dbReference>
<dbReference type="FunFam" id="1.20.1250.20:FF:000018">
    <property type="entry name" value="MFS transporter permease"/>
    <property type="match status" value="1"/>
</dbReference>
<feature type="transmembrane region" description="Helical" evidence="6">
    <location>
        <begin position="197"/>
        <end position="219"/>
    </location>
</feature>
<feature type="transmembrane region" description="Helical" evidence="6">
    <location>
        <begin position="25"/>
        <end position="42"/>
    </location>
</feature>
<dbReference type="Pfam" id="PF07690">
    <property type="entry name" value="MFS_1"/>
    <property type="match status" value="1"/>
</dbReference>
<sequence length="449" mass="48367">MTASIQQSPIEAVLPDLEKSAYDKVFWRTVPLFFVCYVVSYLDRVNIGFAKLQMLGDLDLTDNVYALAASMLFWGYVLFEMPSNLILHRVGARRWISRIMISWGIVSISMMYIGPLATLFHTTPANVFYVLRFLLGVCEAGFFPGVVLYLNQWFPSHKQNRVLAGFMFALPLSLCIGGPVSGWILQNMQDTLGHRGWQWMLLIEGLPAVILGIVVLTCLTDSVDKARWLSAEEKALIQRNLATENAHKAHNFGAALKSPVIWLLCAILLTMNTGFYGLSFWLPSIIQATGLDNVYHVGLLSALPYVVAGAFIVANAMHSHRTGERRLHAAIPAGCAGIGLILSAAFASQLGLSLLLISVAAAGILGVAPLFWIFSGRALTGAAAAAGLAMINSVGSLAGITGAMITNVAKNVTGSVNSGTYVLGACLLLCCALILLLPRAIVSADAPRR</sequence>
<dbReference type="Proteomes" id="UP000075238">
    <property type="component" value="Chromosome 2"/>
</dbReference>
<protein>
    <submittedName>
        <fullName evidence="8">MFS transporter</fullName>
    </submittedName>
</protein>
<dbReference type="RefSeq" id="WP_062803858.1">
    <property type="nucleotide sequence ID" value="NZ_CP014845.1"/>
</dbReference>
<keyword evidence="9" id="KW-1185">Reference proteome</keyword>
<feature type="transmembrane region" description="Helical" evidence="6">
    <location>
        <begin position="162"/>
        <end position="185"/>
    </location>
</feature>
<dbReference type="STRING" id="1796606.A2G96_30570"/>
<evidence type="ECO:0000256" key="1">
    <source>
        <dbReference type="ARBA" id="ARBA00004141"/>
    </source>
</evidence>
<evidence type="ECO:0000256" key="2">
    <source>
        <dbReference type="ARBA" id="ARBA00022448"/>
    </source>
</evidence>
<dbReference type="OrthoDB" id="9773957at2"/>
<dbReference type="PROSITE" id="PS50850">
    <property type="entry name" value="MFS"/>
    <property type="match status" value="1"/>
</dbReference>
<keyword evidence="3 6" id="KW-0812">Transmembrane</keyword>
<feature type="transmembrane region" description="Helical" evidence="6">
    <location>
        <begin position="421"/>
        <end position="442"/>
    </location>
</feature>
<dbReference type="GO" id="GO:0022857">
    <property type="term" value="F:transmembrane transporter activity"/>
    <property type="evidence" value="ECO:0007669"/>
    <property type="project" value="InterPro"/>
</dbReference>
<evidence type="ECO:0000256" key="6">
    <source>
        <dbReference type="SAM" id="Phobius"/>
    </source>
</evidence>
<dbReference type="PANTHER" id="PTHR43791">
    <property type="entry name" value="PERMEASE-RELATED"/>
    <property type="match status" value="1"/>
</dbReference>
<feature type="transmembrane region" description="Helical" evidence="6">
    <location>
        <begin position="62"/>
        <end position="79"/>
    </location>
</feature>
<evidence type="ECO:0000256" key="5">
    <source>
        <dbReference type="ARBA" id="ARBA00023136"/>
    </source>
</evidence>
<dbReference type="InterPro" id="IPR036259">
    <property type="entry name" value="MFS_trans_sf"/>
</dbReference>
<feature type="transmembrane region" description="Helical" evidence="6">
    <location>
        <begin position="329"/>
        <end position="348"/>
    </location>
</feature>
<organism evidence="8 9">
    <name type="scientific">Cupriavidus nantongensis</name>
    <dbReference type="NCBI Taxonomy" id="1796606"/>
    <lineage>
        <taxon>Bacteria</taxon>
        <taxon>Pseudomonadati</taxon>
        <taxon>Pseudomonadota</taxon>
        <taxon>Betaproteobacteria</taxon>
        <taxon>Burkholderiales</taxon>
        <taxon>Burkholderiaceae</taxon>
        <taxon>Cupriavidus</taxon>
    </lineage>
</organism>
<proteinExistence type="predicted"/>
<name>A0A142JVF9_9BURK</name>
<gene>
    <name evidence="8" type="ORF">A2G96_30570</name>
</gene>
<keyword evidence="5 6" id="KW-0472">Membrane</keyword>
<feature type="transmembrane region" description="Helical" evidence="6">
    <location>
        <begin position="354"/>
        <end position="374"/>
    </location>
</feature>
<feature type="transmembrane region" description="Helical" evidence="6">
    <location>
        <begin position="386"/>
        <end position="409"/>
    </location>
</feature>
<keyword evidence="4 6" id="KW-1133">Transmembrane helix</keyword>